<name>A0A7R9CYU6_TIMCR</name>
<protein>
    <submittedName>
        <fullName evidence="1">Uncharacterized protein</fullName>
    </submittedName>
</protein>
<sequence length="68" mass="7632">MFLSSSQSHYGSQLLNKQPYMPILSAKKNGANSSHKITVHGKNLTCSHTIKCFINKGKMDKIVIYHII</sequence>
<gene>
    <name evidence="1" type="ORF">TCEB3V08_LOCUS7745</name>
</gene>
<proteinExistence type="predicted"/>
<reference evidence="1" key="1">
    <citation type="submission" date="2020-11" db="EMBL/GenBank/DDBJ databases">
        <authorList>
            <person name="Tran Van P."/>
        </authorList>
    </citation>
    <scope>NUCLEOTIDE SEQUENCE</scope>
</reference>
<organism evidence="1">
    <name type="scientific">Timema cristinae</name>
    <name type="common">Walking stick</name>
    <dbReference type="NCBI Taxonomy" id="61476"/>
    <lineage>
        <taxon>Eukaryota</taxon>
        <taxon>Metazoa</taxon>
        <taxon>Ecdysozoa</taxon>
        <taxon>Arthropoda</taxon>
        <taxon>Hexapoda</taxon>
        <taxon>Insecta</taxon>
        <taxon>Pterygota</taxon>
        <taxon>Neoptera</taxon>
        <taxon>Polyneoptera</taxon>
        <taxon>Phasmatodea</taxon>
        <taxon>Timematodea</taxon>
        <taxon>Timematoidea</taxon>
        <taxon>Timematidae</taxon>
        <taxon>Timema</taxon>
    </lineage>
</organism>
<dbReference type="AlphaFoldDB" id="A0A7R9CYU6"/>
<dbReference type="EMBL" id="OC319303">
    <property type="protein sequence ID" value="CAD7404938.1"/>
    <property type="molecule type" value="Genomic_DNA"/>
</dbReference>
<accession>A0A7R9CYU6</accession>
<evidence type="ECO:0000313" key="1">
    <source>
        <dbReference type="EMBL" id="CAD7404938.1"/>
    </source>
</evidence>